<organism evidence="8 9">
    <name type="scientific">Streptomyces luteosporeus</name>
    <dbReference type="NCBI Taxonomy" id="173856"/>
    <lineage>
        <taxon>Bacteria</taxon>
        <taxon>Bacillati</taxon>
        <taxon>Actinomycetota</taxon>
        <taxon>Actinomycetes</taxon>
        <taxon>Kitasatosporales</taxon>
        <taxon>Streptomycetaceae</taxon>
        <taxon>Streptomyces</taxon>
    </lineage>
</organism>
<proteinExistence type="predicted"/>
<keyword evidence="4 6" id="KW-1133">Transmembrane helix</keyword>
<sequence>MQSCLMLKQAFSAVVDSYLPFMTVFGVLTLLVSALIVGNVVSGVVVSGYRNIGVLKAPGFTPNQLVAAYLTMVFLPAVAGCLAGTRLPRAVSLG</sequence>
<dbReference type="InterPro" id="IPR003838">
    <property type="entry name" value="ABC3_permease_C"/>
</dbReference>
<evidence type="ECO:0000259" key="7">
    <source>
        <dbReference type="Pfam" id="PF02687"/>
    </source>
</evidence>
<feature type="transmembrane region" description="Helical" evidence="6">
    <location>
        <begin position="21"/>
        <end position="46"/>
    </location>
</feature>
<dbReference type="Proteomes" id="UP001500886">
    <property type="component" value="Unassembled WGS sequence"/>
</dbReference>
<evidence type="ECO:0000256" key="3">
    <source>
        <dbReference type="ARBA" id="ARBA00022692"/>
    </source>
</evidence>
<keyword evidence="3 6" id="KW-0812">Transmembrane</keyword>
<evidence type="ECO:0000256" key="6">
    <source>
        <dbReference type="SAM" id="Phobius"/>
    </source>
</evidence>
<dbReference type="RefSeq" id="WP_344437408.1">
    <property type="nucleotide sequence ID" value="NZ_BAAASL010000019.1"/>
</dbReference>
<protein>
    <recommendedName>
        <fullName evidence="7">ABC3 transporter permease C-terminal domain-containing protein</fullName>
    </recommendedName>
</protein>
<evidence type="ECO:0000256" key="2">
    <source>
        <dbReference type="ARBA" id="ARBA00022475"/>
    </source>
</evidence>
<gene>
    <name evidence="8" type="ORF">GCM10010315_46250</name>
</gene>
<evidence type="ECO:0000256" key="1">
    <source>
        <dbReference type="ARBA" id="ARBA00004651"/>
    </source>
</evidence>
<comment type="subcellular location">
    <subcellularLocation>
        <location evidence="1">Cell membrane</location>
        <topology evidence="1">Multi-pass membrane protein</topology>
    </subcellularLocation>
</comment>
<feature type="transmembrane region" description="Helical" evidence="6">
    <location>
        <begin position="66"/>
        <end position="85"/>
    </location>
</feature>
<keyword evidence="2" id="KW-1003">Cell membrane</keyword>
<feature type="domain" description="ABC3 transporter permease C-terminal" evidence="7">
    <location>
        <begin position="24"/>
        <end position="85"/>
    </location>
</feature>
<dbReference type="EMBL" id="BAAASL010000019">
    <property type="protein sequence ID" value="GAA2722031.1"/>
    <property type="molecule type" value="Genomic_DNA"/>
</dbReference>
<evidence type="ECO:0000313" key="8">
    <source>
        <dbReference type="EMBL" id="GAA2722031.1"/>
    </source>
</evidence>
<evidence type="ECO:0000313" key="9">
    <source>
        <dbReference type="Proteomes" id="UP001500886"/>
    </source>
</evidence>
<reference evidence="8 9" key="1">
    <citation type="journal article" date="2019" name="Int. J. Syst. Evol. Microbiol.">
        <title>The Global Catalogue of Microorganisms (GCM) 10K type strain sequencing project: providing services to taxonomists for standard genome sequencing and annotation.</title>
        <authorList>
            <consortium name="The Broad Institute Genomics Platform"/>
            <consortium name="The Broad Institute Genome Sequencing Center for Infectious Disease"/>
            <person name="Wu L."/>
            <person name="Ma J."/>
        </authorList>
    </citation>
    <scope>NUCLEOTIDE SEQUENCE [LARGE SCALE GENOMIC DNA]</scope>
    <source>
        <strain evidence="8 9">JCM 4542</strain>
    </source>
</reference>
<accession>A0ABN3U029</accession>
<keyword evidence="5 6" id="KW-0472">Membrane</keyword>
<dbReference type="Pfam" id="PF02687">
    <property type="entry name" value="FtsX"/>
    <property type="match status" value="1"/>
</dbReference>
<keyword evidence="9" id="KW-1185">Reference proteome</keyword>
<name>A0ABN3U029_9ACTN</name>
<comment type="caution">
    <text evidence="8">The sequence shown here is derived from an EMBL/GenBank/DDBJ whole genome shotgun (WGS) entry which is preliminary data.</text>
</comment>
<evidence type="ECO:0000256" key="5">
    <source>
        <dbReference type="ARBA" id="ARBA00023136"/>
    </source>
</evidence>
<evidence type="ECO:0000256" key="4">
    <source>
        <dbReference type="ARBA" id="ARBA00022989"/>
    </source>
</evidence>